<accession>A0A4C1T292</accession>
<evidence type="ECO:0000313" key="2">
    <source>
        <dbReference type="Proteomes" id="UP000299102"/>
    </source>
</evidence>
<keyword evidence="2" id="KW-1185">Reference proteome</keyword>
<dbReference type="OrthoDB" id="425681at2759"/>
<reference evidence="1 2" key="1">
    <citation type="journal article" date="2019" name="Commun. Biol.">
        <title>The bagworm genome reveals a unique fibroin gene that provides high tensile strength.</title>
        <authorList>
            <person name="Kono N."/>
            <person name="Nakamura H."/>
            <person name="Ohtoshi R."/>
            <person name="Tomita M."/>
            <person name="Numata K."/>
            <person name="Arakawa K."/>
        </authorList>
    </citation>
    <scope>NUCLEOTIDE SEQUENCE [LARGE SCALE GENOMIC DNA]</scope>
</reference>
<name>A0A4C1T292_EUMVA</name>
<proteinExistence type="predicted"/>
<organism evidence="1 2">
    <name type="scientific">Eumeta variegata</name>
    <name type="common">Bagworm moth</name>
    <name type="synonym">Eumeta japonica</name>
    <dbReference type="NCBI Taxonomy" id="151549"/>
    <lineage>
        <taxon>Eukaryota</taxon>
        <taxon>Metazoa</taxon>
        <taxon>Ecdysozoa</taxon>
        <taxon>Arthropoda</taxon>
        <taxon>Hexapoda</taxon>
        <taxon>Insecta</taxon>
        <taxon>Pterygota</taxon>
        <taxon>Neoptera</taxon>
        <taxon>Endopterygota</taxon>
        <taxon>Lepidoptera</taxon>
        <taxon>Glossata</taxon>
        <taxon>Ditrysia</taxon>
        <taxon>Tineoidea</taxon>
        <taxon>Psychidae</taxon>
        <taxon>Oiketicinae</taxon>
        <taxon>Eumeta</taxon>
    </lineage>
</organism>
<sequence length="164" mass="18232">MSGWMSCLANVSCTSTTPSNPYAVNGLQKIFTEMNDSVKKRGVKVNISMTKMMMFKRGESTTECDIIMEGERVEQVKKFVYLGTGYDFPWADLKEVKPVTSPWEPFEVSSGAGAELGSYKQLQLPRSLAARGRVSWEFDPRGRSELFVSVLTCGSETGSRIVYA</sequence>
<protein>
    <submittedName>
        <fullName evidence="1">Uncharacterized protein</fullName>
    </submittedName>
</protein>
<dbReference type="Proteomes" id="UP000299102">
    <property type="component" value="Unassembled WGS sequence"/>
</dbReference>
<gene>
    <name evidence="1" type="ORF">EVAR_4766_1</name>
</gene>
<comment type="caution">
    <text evidence="1">The sequence shown here is derived from an EMBL/GenBank/DDBJ whole genome shotgun (WGS) entry which is preliminary data.</text>
</comment>
<dbReference type="AlphaFoldDB" id="A0A4C1T292"/>
<evidence type="ECO:0000313" key="1">
    <source>
        <dbReference type="EMBL" id="GBP07391.1"/>
    </source>
</evidence>
<dbReference type="EMBL" id="BGZK01000026">
    <property type="protein sequence ID" value="GBP07391.1"/>
    <property type="molecule type" value="Genomic_DNA"/>
</dbReference>